<dbReference type="InterPro" id="IPR029052">
    <property type="entry name" value="Metallo-depent_PP-like"/>
</dbReference>
<reference evidence="2 3" key="1">
    <citation type="submission" date="2015-07" db="EMBL/GenBank/DDBJ databases">
        <authorList>
            <person name="Kim K.M."/>
        </authorList>
    </citation>
    <scope>NUCLEOTIDE SEQUENCE [LARGE SCALE GENOMIC DNA]</scope>
    <source>
        <strain evidence="2 3">KCTC 12363</strain>
    </source>
</reference>
<evidence type="ECO:0000313" key="2">
    <source>
        <dbReference type="EMBL" id="AKP52855.1"/>
    </source>
</evidence>
<dbReference type="InterPro" id="IPR042281">
    <property type="entry name" value="GpdQ_beta-strand"/>
</dbReference>
<evidence type="ECO:0000313" key="3">
    <source>
        <dbReference type="Proteomes" id="UP000036520"/>
    </source>
</evidence>
<dbReference type="Pfam" id="PF00149">
    <property type="entry name" value="Metallophos"/>
    <property type="match status" value="1"/>
</dbReference>
<dbReference type="OrthoDB" id="9791866at2"/>
<dbReference type="Gene3D" id="3.60.21.40">
    <property type="entry name" value="GpdQ, catalytic alpha/beta sandwich domain"/>
    <property type="match status" value="1"/>
</dbReference>
<dbReference type="InterPro" id="IPR042283">
    <property type="entry name" value="GpdQ_catalytic"/>
</dbReference>
<dbReference type="Gene3D" id="3.30.750.180">
    <property type="entry name" value="GpdQ, beta-strand dimerisation domain"/>
    <property type="match status" value="1"/>
</dbReference>
<dbReference type="PANTHER" id="PTHR43143">
    <property type="entry name" value="METALLOPHOSPHOESTERASE, CALCINEURIN SUPERFAMILY"/>
    <property type="match status" value="1"/>
</dbReference>
<proteinExistence type="predicted"/>
<organism evidence="2 3">
    <name type="scientific">Cyclobacterium amurskyense</name>
    <dbReference type="NCBI Taxonomy" id="320787"/>
    <lineage>
        <taxon>Bacteria</taxon>
        <taxon>Pseudomonadati</taxon>
        <taxon>Bacteroidota</taxon>
        <taxon>Cytophagia</taxon>
        <taxon>Cytophagales</taxon>
        <taxon>Cyclobacteriaceae</taxon>
        <taxon>Cyclobacterium</taxon>
    </lineage>
</organism>
<protein>
    <recommendedName>
        <fullName evidence="1">Calcineurin-like phosphoesterase domain-containing protein</fullName>
    </recommendedName>
</protein>
<dbReference type="AlphaFoldDB" id="A0A0H4PIH4"/>
<dbReference type="EMBL" id="CP012040">
    <property type="protein sequence ID" value="AKP52855.1"/>
    <property type="molecule type" value="Genomic_DNA"/>
</dbReference>
<gene>
    <name evidence="2" type="ORF">CA2015_3468</name>
</gene>
<evidence type="ECO:0000259" key="1">
    <source>
        <dbReference type="Pfam" id="PF00149"/>
    </source>
</evidence>
<dbReference type="PANTHER" id="PTHR43143:SF1">
    <property type="entry name" value="SERINE_THREONINE-PROTEIN PHOSPHATASE CPPED1"/>
    <property type="match status" value="1"/>
</dbReference>
<sequence length="736" mass="83918">MKRRAFISKLSTSSSLVFMGKGLSGVHINPIPPFAYPEANLFSEVLNKAGEFMLRLEFLAFGTKLPQKVTLNFYKNKALLYKIKDYPFANHRAKVGDEGRQFQFQVGAAFPYIFAIWIKNPQPDTMMNFTLNGKDFHLSLGELVDKKELSIKVDKLQVSSNYLLDLEIGQLDPAILGISPEGKNFDIAILADPQGGDPKVPKAHPTRVKIHNAFAEDTIKRVNELPNKPVLTLVLGDLVDNQGEMAHFAAMRAYLKALESPILLAIGNHETRYQSTFTPGYKMDEFNHYFSAQKAMNGMEWLLYSFDLGDWHFIVWPDPLRENFFETHPHYFEWLATDLEKNKDKPTVFFQHVPSHPIGIDPLINYAESIAVKRMLLNLLTKRGNVRFVFSGHVHIPIIASQKTAVTYKGIKMINIPAAGYRPRAFGEEEIHGGPSQGLLVFSARGKVGKAFFKTVTEEIYTYPEEIPEFSKSKFPLWLNYKWELPSEKDFQNGDFSAGLDKWHRRYVYKENQTPSNLMEVREFGTYKALYLFSAKRAYSVPGQDRLPQTINHLCQAISLGKEPKAIGLEYCLDKESVKQIEAWAGGYVWLEGFIGSTKLLNMAYWLGKGTPLLKDRFSDHKAIPFLHFELDSKEETWKKAQLNWQKDYENQGVDVSKLDRLVINLGTWHINDGNSAGFGLYFTNIGLMDASGVSIVGEKPIKEMPIDKLWWLNKNMPFSHIAGEHRYIMSTKTKI</sequence>
<dbReference type="InterPro" id="IPR004843">
    <property type="entry name" value="Calcineurin-like_PHP"/>
</dbReference>
<dbReference type="KEGG" id="camu:CA2015_3468"/>
<dbReference type="RefSeq" id="WP_048643030.1">
    <property type="nucleotide sequence ID" value="NZ_CP012040.1"/>
</dbReference>
<dbReference type="Proteomes" id="UP000036520">
    <property type="component" value="Chromosome"/>
</dbReference>
<dbReference type="GO" id="GO:0016787">
    <property type="term" value="F:hydrolase activity"/>
    <property type="evidence" value="ECO:0007669"/>
    <property type="project" value="InterPro"/>
</dbReference>
<dbReference type="SUPFAM" id="SSF56300">
    <property type="entry name" value="Metallo-dependent phosphatases"/>
    <property type="match status" value="1"/>
</dbReference>
<accession>A0A0H4PIH4</accession>
<dbReference type="STRING" id="320787.CA2015_3468"/>
<keyword evidence="3" id="KW-1185">Reference proteome</keyword>
<name>A0A0H4PIH4_9BACT</name>
<feature type="domain" description="Calcineurin-like phosphoesterase" evidence="1">
    <location>
        <begin position="187"/>
        <end position="397"/>
    </location>
</feature>
<dbReference type="InterPro" id="IPR051918">
    <property type="entry name" value="STPP_CPPED1"/>
</dbReference>